<keyword evidence="1" id="KW-1133">Transmembrane helix</keyword>
<reference evidence="2 3" key="1">
    <citation type="submission" date="2021-06" db="EMBL/GenBank/DDBJ databases">
        <title>Caerostris extrusa draft genome.</title>
        <authorList>
            <person name="Kono N."/>
            <person name="Arakawa K."/>
        </authorList>
    </citation>
    <scope>NUCLEOTIDE SEQUENCE [LARGE SCALE GENOMIC DNA]</scope>
</reference>
<name>A0AAV4Y507_CAEEX</name>
<sequence length="144" mass="16514">MRYNREGPLVSLGEHYPTCHLSKPRRGSVKFTEVARTKCFSNASILPALCSALFFLLFEIVVEPLHRFSCLAHLWALHSKAWRRLTGASACDETLLLLEIRNETATHLMTFRFRFRRFPFNYRGRALISTVSLHGLNKSAVGMM</sequence>
<proteinExistence type="predicted"/>
<feature type="transmembrane region" description="Helical" evidence="1">
    <location>
        <begin position="43"/>
        <end position="62"/>
    </location>
</feature>
<keyword evidence="1" id="KW-0812">Transmembrane</keyword>
<evidence type="ECO:0000313" key="2">
    <source>
        <dbReference type="EMBL" id="GIZ01285.1"/>
    </source>
</evidence>
<keyword evidence="3" id="KW-1185">Reference proteome</keyword>
<accession>A0AAV4Y507</accession>
<organism evidence="2 3">
    <name type="scientific">Caerostris extrusa</name>
    <name type="common">Bark spider</name>
    <name type="synonym">Caerostris bankana</name>
    <dbReference type="NCBI Taxonomy" id="172846"/>
    <lineage>
        <taxon>Eukaryota</taxon>
        <taxon>Metazoa</taxon>
        <taxon>Ecdysozoa</taxon>
        <taxon>Arthropoda</taxon>
        <taxon>Chelicerata</taxon>
        <taxon>Arachnida</taxon>
        <taxon>Araneae</taxon>
        <taxon>Araneomorphae</taxon>
        <taxon>Entelegynae</taxon>
        <taxon>Araneoidea</taxon>
        <taxon>Araneidae</taxon>
        <taxon>Caerostris</taxon>
    </lineage>
</organism>
<evidence type="ECO:0000313" key="3">
    <source>
        <dbReference type="Proteomes" id="UP001054945"/>
    </source>
</evidence>
<dbReference type="Proteomes" id="UP001054945">
    <property type="component" value="Unassembled WGS sequence"/>
</dbReference>
<keyword evidence="1" id="KW-0472">Membrane</keyword>
<protein>
    <submittedName>
        <fullName evidence="2">Uncharacterized protein</fullName>
    </submittedName>
</protein>
<evidence type="ECO:0000256" key="1">
    <source>
        <dbReference type="SAM" id="Phobius"/>
    </source>
</evidence>
<dbReference type="EMBL" id="BPLR01001277">
    <property type="protein sequence ID" value="GIZ01285.1"/>
    <property type="molecule type" value="Genomic_DNA"/>
</dbReference>
<comment type="caution">
    <text evidence="2">The sequence shown here is derived from an EMBL/GenBank/DDBJ whole genome shotgun (WGS) entry which is preliminary data.</text>
</comment>
<dbReference type="AlphaFoldDB" id="A0AAV4Y507"/>
<gene>
    <name evidence="2" type="ORF">CEXT_73151</name>
</gene>